<feature type="region of interest" description="Disordered" evidence="1">
    <location>
        <begin position="68"/>
        <end position="91"/>
    </location>
</feature>
<name>A0AAD9I6V3_9PEZI</name>
<organism evidence="3 4">
    <name type="scientific">Phyllachora maydis</name>
    <dbReference type="NCBI Taxonomy" id="1825666"/>
    <lineage>
        <taxon>Eukaryota</taxon>
        <taxon>Fungi</taxon>
        <taxon>Dikarya</taxon>
        <taxon>Ascomycota</taxon>
        <taxon>Pezizomycotina</taxon>
        <taxon>Sordariomycetes</taxon>
        <taxon>Sordariomycetidae</taxon>
        <taxon>Phyllachorales</taxon>
        <taxon>Phyllachoraceae</taxon>
        <taxon>Phyllachora</taxon>
    </lineage>
</organism>
<feature type="compositionally biased region" description="Basic and acidic residues" evidence="1">
    <location>
        <begin position="68"/>
        <end position="81"/>
    </location>
</feature>
<sequence length="125" mass="14614">MQAGGEARPNGVLGTRQRQRQRQWQDRKFQANQLTRFMEAKGPRGGCINPVFYASYVFLEKLRIKEGRPKTQHREDMEKIWDGTNPRKKNAKGMEITQGSNAYYTVHSSERLVVDKYGQIHFVKR</sequence>
<comment type="caution">
    <text evidence="3">The sequence shown here is derived from an EMBL/GenBank/DDBJ whole genome shotgun (WGS) entry which is preliminary data.</text>
</comment>
<dbReference type="Proteomes" id="UP001217918">
    <property type="component" value="Unassembled WGS sequence"/>
</dbReference>
<proteinExistence type="predicted"/>
<dbReference type="AlphaFoldDB" id="A0AAD9I6V3"/>
<dbReference type="PANTHER" id="PTHR42339">
    <property type="entry name" value="HISTONE H1"/>
    <property type="match status" value="1"/>
</dbReference>
<dbReference type="Pfam" id="PF24852">
    <property type="entry name" value="DUF7726"/>
    <property type="match status" value="1"/>
</dbReference>
<dbReference type="EMBL" id="JAQQPM010000005">
    <property type="protein sequence ID" value="KAK2071630.1"/>
    <property type="molecule type" value="Genomic_DNA"/>
</dbReference>
<accession>A0AAD9I6V3</accession>
<dbReference type="InterPro" id="IPR056143">
    <property type="entry name" value="DUF7726"/>
</dbReference>
<evidence type="ECO:0000259" key="2">
    <source>
        <dbReference type="Pfam" id="PF24852"/>
    </source>
</evidence>
<evidence type="ECO:0000313" key="4">
    <source>
        <dbReference type="Proteomes" id="UP001217918"/>
    </source>
</evidence>
<reference evidence="3" key="1">
    <citation type="journal article" date="2023" name="Mol. Plant Microbe Interact.">
        <title>Elucidating the Obligate Nature and Biological Capacity of an Invasive Fungal Corn Pathogen.</title>
        <authorList>
            <person name="MacCready J.S."/>
            <person name="Roggenkamp E.M."/>
            <person name="Gdanetz K."/>
            <person name="Chilvers M.I."/>
        </authorList>
    </citation>
    <scope>NUCLEOTIDE SEQUENCE</scope>
    <source>
        <strain evidence="3">PM02</strain>
    </source>
</reference>
<feature type="domain" description="DUF7726" evidence="2">
    <location>
        <begin position="29"/>
        <end position="67"/>
    </location>
</feature>
<evidence type="ECO:0000313" key="3">
    <source>
        <dbReference type="EMBL" id="KAK2071630.1"/>
    </source>
</evidence>
<keyword evidence="4" id="KW-1185">Reference proteome</keyword>
<evidence type="ECO:0000256" key="1">
    <source>
        <dbReference type="SAM" id="MobiDB-lite"/>
    </source>
</evidence>
<protein>
    <recommendedName>
        <fullName evidence="2">DUF7726 domain-containing protein</fullName>
    </recommendedName>
</protein>
<gene>
    <name evidence="3" type="ORF">P8C59_006037</name>
</gene>
<feature type="region of interest" description="Disordered" evidence="1">
    <location>
        <begin position="1"/>
        <end position="26"/>
    </location>
</feature>
<dbReference type="PANTHER" id="PTHR42339:SF1">
    <property type="entry name" value="HISTONE H1"/>
    <property type="match status" value="1"/>
</dbReference>